<organism evidence="4 5">
    <name type="scientific">Zygosaccharomyces bailii (strain CLIB 213 / ATCC 58445 / CBS 680 / BCRC 21525 / NBRC 1098 / NCYC 1416 / NRRL Y-2227)</name>
    <dbReference type="NCBI Taxonomy" id="1333698"/>
    <lineage>
        <taxon>Eukaryota</taxon>
        <taxon>Fungi</taxon>
        <taxon>Dikarya</taxon>
        <taxon>Ascomycota</taxon>
        <taxon>Saccharomycotina</taxon>
        <taxon>Saccharomycetes</taxon>
        <taxon>Saccharomycetales</taxon>
        <taxon>Saccharomycetaceae</taxon>
        <taxon>Zygosaccharomyces</taxon>
    </lineage>
</organism>
<dbReference type="InterPro" id="IPR018559">
    <property type="entry name" value="DUF2015"/>
</dbReference>
<gene>
    <name evidence="4" type="ORF">BN860_01288g</name>
</gene>
<dbReference type="EMBL" id="HG316459">
    <property type="protein sequence ID" value="CDF90131.1"/>
    <property type="molecule type" value="Genomic_DNA"/>
</dbReference>
<evidence type="ECO:0000256" key="3">
    <source>
        <dbReference type="SAM" id="Phobius"/>
    </source>
</evidence>
<keyword evidence="2" id="KW-0732">Signal</keyword>
<accession>A0A8J2T765</accession>
<dbReference type="Pfam" id="PF09435">
    <property type="entry name" value="DUF2015"/>
    <property type="match status" value="1"/>
</dbReference>
<sequence>MSILHAKFIIGFLVVICLVFLAYRNKRRMLYRFRERYFRLRRGMGRPTGVNDSFADDLESGLSSRNFDIMASNEEDNRRGLEEPAKQEIKEIMDTEHLSFDKARLLYTERMFDRNNIAADGTPLDPKAVTLH</sequence>
<evidence type="ECO:0000256" key="2">
    <source>
        <dbReference type="ARBA" id="ARBA00022729"/>
    </source>
</evidence>
<dbReference type="OrthoDB" id="447314at2759"/>
<evidence type="ECO:0000313" key="5">
    <source>
        <dbReference type="Proteomes" id="UP000019375"/>
    </source>
</evidence>
<feature type="transmembrane region" description="Helical" evidence="3">
    <location>
        <begin position="6"/>
        <end position="23"/>
    </location>
</feature>
<dbReference type="PANTHER" id="PTHR28023">
    <property type="entry name" value="UPF0357 PROTEIN YCL012C"/>
    <property type="match status" value="1"/>
</dbReference>
<proteinExistence type="inferred from homology"/>
<keyword evidence="5" id="KW-1185">Reference proteome</keyword>
<dbReference type="AlphaFoldDB" id="A0A8J2T765"/>
<dbReference type="Proteomes" id="UP000019375">
    <property type="component" value="Unassembled WGS sequence"/>
</dbReference>
<keyword evidence="3" id="KW-0472">Membrane</keyword>
<keyword evidence="3" id="KW-0812">Transmembrane</keyword>
<dbReference type="PANTHER" id="PTHR28023:SF1">
    <property type="entry name" value="UPF0357 PROTEIN YCL012C"/>
    <property type="match status" value="1"/>
</dbReference>
<keyword evidence="3" id="KW-1133">Transmembrane helix</keyword>
<reference evidence="5" key="1">
    <citation type="journal article" date="2013" name="Genome Announc.">
        <title>Genome sequence of the food spoilage yeast Zygosaccharomyces bailii CLIB 213(T).</title>
        <authorList>
            <person name="Galeote V."/>
            <person name="Bigey F."/>
            <person name="Devillers H."/>
            <person name="Neuveglise C."/>
            <person name="Dequin S."/>
        </authorList>
    </citation>
    <scope>NUCLEOTIDE SEQUENCE [LARGE SCALE GENOMIC DNA]</scope>
    <source>
        <strain evidence="5">CLIB 213 / ATCC 58445 / CBS 680 / CCRC 21525 / NBRC 1098 / NCYC 1416 / NRRL Y-2227</strain>
    </source>
</reference>
<evidence type="ECO:0000313" key="4">
    <source>
        <dbReference type="EMBL" id="CDF90131.1"/>
    </source>
</evidence>
<comment type="similarity">
    <text evidence="1">Belongs to the UPF0357 family.</text>
</comment>
<name>A0A8J2T765_ZYGB2</name>
<protein>
    <submittedName>
        <fullName evidence="4">ZYBA0S06-01288g1_1</fullName>
    </submittedName>
</protein>
<evidence type="ECO:0000256" key="1">
    <source>
        <dbReference type="ARBA" id="ARBA00008325"/>
    </source>
</evidence>